<dbReference type="Gene3D" id="3.20.20.30">
    <property type="entry name" value="Luciferase-like domain"/>
    <property type="match status" value="2"/>
</dbReference>
<dbReference type="AlphaFoldDB" id="A0A2C8Z519"/>
<dbReference type="SUPFAM" id="SSF51679">
    <property type="entry name" value="Bacterial luciferase-like"/>
    <property type="match status" value="1"/>
</dbReference>
<dbReference type="GO" id="GO:0016705">
    <property type="term" value="F:oxidoreductase activity, acting on paired donors, with incorporation or reduction of molecular oxygen"/>
    <property type="evidence" value="ECO:0007669"/>
    <property type="project" value="InterPro"/>
</dbReference>
<dbReference type="PANTHER" id="PTHR43244">
    <property type="match status" value="1"/>
</dbReference>
<dbReference type="Proteomes" id="UP000219440">
    <property type="component" value="Unassembled WGS sequence"/>
</dbReference>
<organism evidence="3 4">
    <name type="scientific">Salinibacterium xinjiangense</name>
    <dbReference type="NCBI Taxonomy" id="386302"/>
    <lineage>
        <taxon>Bacteria</taxon>
        <taxon>Bacillati</taxon>
        <taxon>Actinomycetota</taxon>
        <taxon>Actinomycetes</taxon>
        <taxon>Micrococcales</taxon>
        <taxon>Microbacteriaceae</taxon>
        <taxon>Salinibacterium</taxon>
    </lineage>
</organism>
<dbReference type="InterPro" id="IPR011251">
    <property type="entry name" value="Luciferase-like_dom"/>
</dbReference>
<keyword evidence="1" id="KW-0560">Oxidoreductase</keyword>
<evidence type="ECO:0000259" key="2">
    <source>
        <dbReference type="Pfam" id="PF00296"/>
    </source>
</evidence>
<dbReference type="InterPro" id="IPR050564">
    <property type="entry name" value="F420-G6PD/mer"/>
</dbReference>
<feature type="domain" description="Luciferase-like" evidence="2">
    <location>
        <begin position="118"/>
        <end position="212"/>
    </location>
</feature>
<gene>
    <name evidence="3" type="ORF">SAMN06296378_0821</name>
</gene>
<keyword evidence="4" id="KW-1185">Reference proteome</keyword>
<proteinExistence type="predicted"/>
<name>A0A2C8Z519_9MICO</name>
<evidence type="ECO:0000256" key="1">
    <source>
        <dbReference type="ARBA" id="ARBA00023002"/>
    </source>
</evidence>
<dbReference type="EMBL" id="OCST01000002">
    <property type="protein sequence ID" value="SOE58766.1"/>
    <property type="molecule type" value="Genomic_DNA"/>
</dbReference>
<feature type="domain" description="Luciferase-like" evidence="2">
    <location>
        <begin position="19"/>
        <end position="101"/>
    </location>
</feature>
<dbReference type="Pfam" id="PF00296">
    <property type="entry name" value="Bac_luciferase"/>
    <property type="match status" value="2"/>
</dbReference>
<accession>A0A2C8Z519</accession>
<reference evidence="3 4" key="1">
    <citation type="submission" date="2017-09" db="EMBL/GenBank/DDBJ databases">
        <authorList>
            <person name="Ehlers B."/>
            <person name="Leendertz F.H."/>
        </authorList>
    </citation>
    <scope>NUCLEOTIDE SEQUENCE [LARGE SCALE GENOMIC DNA]</scope>
    <source>
        <strain evidence="3 4">CGMCC 1.05381</strain>
    </source>
</reference>
<dbReference type="OrthoDB" id="7054907at2"/>
<keyword evidence="3" id="KW-0503">Monooxygenase</keyword>
<dbReference type="GO" id="GO:0004497">
    <property type="term" value="F:monooxygenase activity"/>
    <property type="evidence" value="ECO:0007669"/>
    <property type="project" value="UniProtKB-KW"/>
</dbReference>
<dbReference type="PANTHER" id="PTHR43244:SF1">
    <property type="entry name" value="5,10-METHYLENETETRAHYDROMETHANOPTERIN REDUCTASE"/>
    <property type="match status" value="1"/>
</dbReference>
<evidence type="ECO:0000313" key="3">
    <source>
        <dbReference type="EMBL" id="SOE58766.1"/>
    </source>
</evidence>
<sequence>MDVSRVSIGLAGALDHAIIAELAPAIESLGFRALWLNDTPDGDALAGLAVAAGVTTTLRLGTGVIPLDRRDASEIVGALAGLPQGRLSLGVGSGAARHPLGLVSRGVRELTERSEASIFVGALGPKMRRMAAETADGVLFNWLTPAASADAMNDLRRDAGGRGGNARDVRGVLYVRTAMTEDARGALHAEAERYGSYPSYASNLERIGATAIETTIDGSVSGALAARVAEYERSVDEVVLRAVTAEQSVEAYLDFIRKAAA</sequence>
<protein>
    <submittedName>
        <fullName evidence="3">Flavin-dependent oxidoreductase, luciferase family (Includes alkanesulfonate monooxygenase SsuD and methylene tetrahydromethanopterin reductase)</fullName>
    </submittedName>
</protein>
<dbReference type="RefSeq" id="WP_097059988.1">
    <property type="nucleotide sequence ID" value="NZ_BMLC01000001.1"/>
</dbReference>
<evidence type="ECO:0000313" key="4">
    <source>
        <dbReference type="Proteomes" id="UP000219440"/>
    </source>
</evidence>
<dbReference type="InterPro" id="IPR036661">
    <property type="entry name" value="Luciferase-like_sf"/>
</dbReference>